<dbReference type="Proteomes" id="UP000094622">
    <property type="component" value="Unassembled WGS sequence"/>
</dbReference>
<dbReference type="SUPFAM" id="SSF158682">
    <property type="entry name" value="TerB-like"/>
    <property type="match status" value="1"/>
</dbReference>
<feature type="compositionally biased region" description="Low complexity" evidence="1">
    <location>
        <begin position="95"/>
        <end position="106"/>
    </location>
</feature>
<dbReference type="Gene3D" id="1.10.3680.10">
    <property type="entry name" value="TerB-like"/>
    <property type="match status" value="1"/>
</dbReference>
<reference evidence="2 3" key="1">
    <citation type="submission" date="2016-07" db="EMBL/GenBank/DDBJ databases">
        <title>Draft Genome Sequence of Methylobrevis pamukkalensis PK2.</title>
        <authorList>
            <person name="Vasilenko O.V."/>
            <person name="Doronina N.V."/>
            <person name="Shmareva M.N."/>
            <person name="Tarlachkov S.V."/>
            <person name="Mustakhimov I."/>
            <person name="Trotsenko Y.A."/>
        </authorList>
    </citation>
    <scope>NUCLEOTIDE SEQUENCE [LARGE SCALE GENOMIC DNA]</scope>
    <source>
        <strain evidence="2 3">PK2</strain>
    </source>
</reference>
<dbReference type="PATRIC" id="fig|1439726.3.peg.1991"/>
<comment type="caution">
    <text evidence="2">The sequence shown here is derived from an EMBL/GenBank/DDBJ whole genome shotgun (WGS) entry which is preliminary data.</text>
</comment>
<keyword evidence="3" id="KW-1185">Reference proteome</keyword>
<name>A0A1E3H397_9HYPH</name>
<accession>A0A1E3H397</accession>
<protein>
    <submittedName>
        <fullName evidence="2">Inner membrane protein YebE</fullName>
    </submittedName>
</protein>
<dbReference type="EMBL" id="MCRJ01000039">
    <property type="protein sequence ID" value="ODN70780.1"/>
    <property type="molecule type" value="Genomic_DNA"/>
</dbReference>
<dbReference type="Pfam" id="PF04391">
    <property type="entry name" value="DUF533"/>
    <property type="match status" value="1"/>
</dbReference>
<dbReference type="InterPro" id="IPR007486">
    <property type="entry name" value="YebE"/>
</dbReference>
<dbReference type="AlphaFoldDB" id="A0A1E3H397"/>
<organism evidence="2 3">
    <name type="scientific">Methylobrevis pamukkalensis</name>
    <dbReference type="NCBI Taxonomy" id="1439726"/>
    <lineage>
        <taxon>Bacteria</taxon>
        <taxon>Pseudomonadati</taxon>
        <taxon>Pseudomonadota</taxon>
        <taxon>Alphaproteobacteria</taxon>
        <taxon>Hyphomicrobiales</taxon>
        <taxon>Pleomorphomonadaceae</taxon>
        <taxon>Methylobrevis</taxon>
    </lineage>
</organism>
<feature type="region of interest" description="Disordered" evidence="1">
    <location>
        <begin position="81"/>
        <end position="131"/>
    </location>
</feature>
<gene>
    <name evidence="2" type="primary">yebE</name>
    <name evidence="2" type="ORF">A6302_01884</name>
</gene>
<sequence length="250" mass="26292">MDAKRLLEQMMGTGRGMLDKSGYAGQEKGLATGALAGGLAGLLLGNKKARKYGGSAAKYGALAAIAGVAWKAWQANQASSASQSGQSGGQGYGQAGAAPQQTGAWGVPSSRETPVLPPPTDSPFAPQRAPQGEDNLARSLIIAMIAAAKADGHVDAEEQRRIFDRLDEMELDSEEKAFVMDELRAPLDIDRIVRLAKTPEQGAEIYAASLLAMEPDHPAERAFLDMLAARLNLDKGLVHEIEEAANGVLV</sequence>
<proteinExistence type="predicted"/>
<dbReference type="CDD" id="cd07178">
    <property type="entry name" value="terB_like_YebE"/>
    <property type="match status" value="1"/>
</dbReference>
<dbReference type="RefSeq" id="WP_245293988.1">
    <property type="nucleotide sequence ID" value="NZ_MCRJ01000039.1"/>
</dbReference>
<dbReference type="InterPro" id="IPR029024">
    <property type="entry name" value="TerB-like"/>
</dbReference>
<evidence type="ECO:0000313" key="3">
    <source>
        <dbReference type="Proteomes" id="UP000094622"/>
    </source>
</evidence>
<evidence type="ECO:0000256" key="1">
    <source>
        <dbReference type="SAM" id="MobiDB-lite"/>
    </source>
</evidence>
<evidence type="ECO:0000313" key="2">
    <source>
        <dbReference type="EMBL" id="ODN70780.1"/>
    </source>
</evidence>